<evidence type="ECO:0000313" key="2">
    <source>
        <dbReference type="Proteomes" id="UP000277212"/>
    </source>
</evidence>
<proteinExistence type="predicted"/>
<reference evidence="1 2" key="1">
    <citation type="submission" date="2017-06" db="EMBL/GenBank/DDBJ databases">
        <title>Comparative genomic analysis of Ambrosia Fusariam Clade fungi.</title>
        <authorList>
            <person name="Stajich J.E."/>
            <person name="Carrillo J."/>
            <person name="Kijimoto T."/>
            <person name="Eskalen A."/>
            <person name="O'Donnell K."/>
            <person name="Kasson M."/>
        </authorList>
    </citation>
    <scope>NUCLEOTIDE SEQUENCE [LARGE SCALE GENOMIC DNA]</scope>
    <source>
        <strain evidence="1">UCR3666</strain>
    </source>
</reference>
<dbReference type="AlphaFoldDB" id="A0A3M2RQP0"/>
<evidence type="ECO:0000313" key="1">
    <source>
        <dbReference type="EMBL" id="RMJ07641.1"/>
    </source>
</evidence>
<keyword evidence="2" id="KW-1185">Reference proteome</keyword>
<comment type="caution">
    <text evidence="1">The sequence shown here is derived from an EMBL/GenBank/DDBJ whole genome shotgun (WGS) entry which is preliminary data.</text>
</comment>
<sequence length="134" mass="15164">MSSQQLPLGEWVKQVNDAIFYQPDDEVTLKAINEDVDSSLVVKINHHVFNYEEMKGGVLYIRGSGGMTLDSVSEILKWDDAEKQGGVVAHLVTFTTKNNATKQEVRKTSLITSIVKWIDNRRKLTELVEVEVEE</sequence>
<name>A0A3M2RQP0_9HYPO</name>
<protein>
    <submittedName>
        <fullName evidence="1">Uncharacterized protein</fullName>
    </submittedName>
</protein>
<gene>
    <name evidence="1" type="ORF">CDV36_012753</name>
</gene>
<dbReference type="STRING" id="2010991.A0A3M2RQP0"/>
<accession>A0A3M2RQP0</accession>
<dbReference type="Proteomes" id="UP000277212">
    <property type="component" value="Unassembled WGS sequence"/>
</dbReference>
<dbReference type="OrthoDB" id="4886853at2759"/>
<organism evidence="1 2">
    <name type="scientific">Fusarium kuroshium</name>
    <dbReference type="NCBI Taxonomy" id="2010991"/>
    <lineage>
        <taxon>Eukaryota</taxon>
        <taxon>Fungi</taxon>
        <taxon>Dikarya</taxon>
        <taxon>Ascomycota</taxon>
        <taxon>Pezizomycotina</taxon>
        <taxon>Sordariomycetes</taxon>
        <taxon>Hypocreomycetidae</taxon>
        <taxon>Hypocreales</taxon>
        <taxon>Nectriaceae</taxon>
        <taxon>Fusarium</taxon>
        <taxon>Fusarium solani species complex</taxon>
    </lineage>
</organism>
<dbReference type="EMBL" id="NKUJ01000329">
    <property type="protein sequence ID" value="RMJ07641.1"/>
    <property type="molecule type" value="Genomic_DNA"/>
</dbReference>